<dbReference type="SUPFAM" id="SSF52540">
    <property type="entry name" value="P-loop containing nucleoside triphosphate hydrolases"/>
    <property type="match status" value="1"/>
</dbReference>
<dbReference type="PANTHER" id="PTHR30050">
    <property type="entry name" value="CHROMOSOMAL REPLICATION INITIATOR PROTEIN DNAA"/>
    <property type="match status" value="1"/>
</dbReference>
<evidence type="ECO:0000313" key="3">
    <source>
        <dbReference type="EMBL" id="TLQ41028.1"/>
    </source>
</evidence>
<feature type="domain" description="Primosomal DnaI N-terminal" evidence="2">
    <location>
        <begin position="1"/>
        <end position="93"/>
    </location>
</feature>
<name>A0A5R9DVM8_9LACT</name>
<accession>A0A5R9DVM8</accession>
<proteinExistence type="predicted"/>
<evidence type="ECO:0000259" key="1">
    <source>
        <dbReference type="Pfam" id="PF00308"/>
    </source>
</evidence>
<organism evidence="3 4">
    <name type="scientific">Ruoffia tabacinasalis</name>
    <dbReference type="NCBI Taxonomy" id="87458"/>
    <lineage>
        <taxon>Bacteria</taxon>
        <taxon>Bacillati</taxon>
        <taxon>Bacillota</taxon>
        <taxon>Bacilli</taxon>
        <taxon>Lactobacillales</taxon>
        <taxon>Aerococcaceae</taxon>
        <taxon>Ruoffia</taxon>
    </lineage>
</organism>
<dbReference type="PANTHER" id="PTHR30050:SF8">
    <property type="entry name" value="PRIMOSOMAL PROTEIN DNAI"/>
    <property type="match status" value="1"/>
</dbReference>
<dbReference type="InterPro" id="IPR027417">
    <property type="entry name" value="P-loop_NTPase"/>
</dbReference>
<reference evidence="3 4" key="1">
    <citation type="submission" date="2019-05" db="EMBL/GenBank/DDBJ databases">
        <title>The metagenome of a microbial culture collection derived from dairy environment covers the genomic content of the human microbiome.</title>
        <authorList>
            <person name="Roder T."/>
            <person name="Wuthrich D."/>
            <person name="Sattari Z."/>
            <person name="Von Ah U."/>
            <person name="Bar C."/>
            <person name="Ronchi F."/>
            <person name="Macpherson A.J."/>
            <person name="Ganal-Vonarburg S.C."/>
            <person name="Bruggmann R."/>
            <person name="Vergeres G."/>
        </authorList>
    </citation>
    <scope>NUCLEOTIDE SEQUENCE [LARGE SCALE GENOMIC DNA]</scope>
    <source>
        <strain evidence="3 4">FAM 24227</strain>
    </source>
</reference>
<comment type="caution">
    <text evidence="3">The sequence shown here is derived from an EMBL/GenBank/DDBJ whole genome shotgun (WGS) entry which is preliminary data.</text>
</comment>
<dbReference type="NCBIfam" id="NF006505">
    <property type="entry name" value="PRK08939.1"/>
    <property type="match status" value="1"/>
</dbReference>
<dbReference type="InterPro" id="IPR009928">
    <property type="entry name" value="DnaI_N"/>
</dbReference>
<dbReference type="AlphaFoldDB" id="A0A5R9DVM8"/>
<dbReference type="OrthoDB" id="61127at2"/>
<dbReference type="CDD" id="cd00009">
    <property type="entry name" value="AAA"/>
    <property type="match status" value="1"/>
</dbReference>
<dbReference type="Pfam" id="PF00308">
    <property type="entry name" value="Bac_DnaA"/>
    <property type="match status" value="1"/>
</dbReference>
<dbReference type="Pfam" id="PF07319">
    <property type="entry name" value="DnaI_N"/>
    <property type="match status" value="1"/>
</dbReference>
<evidence type="ECO:0000313" key="4">
    <source>
        <dbReference type="Proteomes" id="UP000306420"/>
    </source>
</evidence>
<dbReference type="GO" id="GO:0006260">
    <property type="term" value="P:DNA replication"/>
    <property type="evidence" value="ECO:0007669"/>
    <property type="project" value="TreeGrafter"/>
</dbReference>
<dbReference type="RefSeq" id="WP_138404667.1">
    <property type="nucleotide sequence ID" value="NZ_VBSP01000021.1"/>
</dbReference>
<evidence type="ECO:0000259" key="2">
    <source>
        <dbReference type="Pfam" id="PF07319"/>
    </source>
</evidence>
<feature type="domain" description="Chromosomal replication initiator protein DnaA ATPAse" evidence="1">
    <location>
        <begin position="155"/>
        <end position="244"/>
    </location>
</feature>
<dbReference type="Proteomes" id="UP000306420">
    <property type="component" value="Unassembled WGS sequence"/>
</dbReference>
<dbReference type="Gene3D" id="3.40.50.300">
    <property type="entry name" value="P-loop containing nucleotide triphosphate hydrolases"/>
    <property type="match status" value="1"/>
</dbReference>
<dbReference type="EMBL" id="VBSP01000021">
    <property type="protein sequence ID" value="TLQ41028.1"/>
    <property type="molecule type" value="Genomic_DNA"/>
</dbReference>
<sequence>MQKINQILTRFTRDPKFQADYKATVDYVLNHPDVKAFVNQHEEAISQEIIENSLSKLNEFAREMDLIRKGEQGQNPGFKPVLFLNYNYIDVSYVPTKAYYDNKEKQQQRSLLDNRMMSADVREATLTEYYANTESRKQLLAEVISFLDEYKKNPHRAQGLYISGEFGVGKTYLLGALANALVKLNKSVTMMHYPTFTTEIKSTFVDNSTQQVLTDVKSVDILIIDDIGAEANTVWVRDEVLTTILEYRMKELLPTFFSSNFNLKEIESHLAHSRDGGNETIKAKRIMERIRFLAKEVSLTGENLRHRNR</sequence>
<dbReference type="InterPro" id="IPR013317">
    <property type="entry name" value="DnaA_dom"/>
</dbReference>
<protein>
    <submittedName>
        <fullName evidence="3">Primosomal protein DnaI</fullName>
    </submittedName>
</protein>
<gene>
    <name evidence="3" type="primary">dnaI</name>
    <name evidence="3" type="ORF">FEZ33_06890</name>
</gene>